<organism evidence="3 4">
    <name type="scientific">Serendipita indica (strain DSM 11827)</name>
    <name type="common">Root endophyte fungus</name>
    <name type="synonym">Piriformospora indica</name>
    <dbReference type="NCBI Taxonomy" id="1109443"/>
    <lineage>
        <taxon>Eukaryota</taxon>
        <taxon>Fungi</taxon>
        <taxon>Dikarya</taxon>
        <taxon>Basidiomycota</taxon>
        <taxon>Agaricomycotina</taxon>
        <taxon>Agaricomycetes</taxon>
        <taxon>Sebacinales</taxon>
        <taxon>Serendipitaceae</taxon>
        <taxon>Serendipita</taxon>
    </lineage>
</organism>
<gene>
    <name evidence="3" type="ORF">PIIN_09176</name>
</gene>
<dbReference type="eggNOG" id="ENOG502R0UT">
    <property type="taxonomic scope" value="Eukaryota"/>
</dbReference>
<feature type="transmembrane region" description="Helical" evidence="1">
    <location>
        <begin position="274"/>
        <end position="304"/>
    </location>
</feature>
<evidence type="ECO:0008006" key="5">
    <source>
        <dbReference type="Google" id="ProtNLM"/>
    </source>
</evidence>
<keyword evidence="1" id="KW-0472">Membrane</keyword>
<keyword evidence="4" id="KW-1185">Reference proteome</keyword>
<dbReference type="EMBL" id="CAFZ01000411">
    <property type="protein sequence ID" value="CCA75192.1"/>
    <property type="molecule type" value="Genomic_DNA"/>
</dbReference>
<evidence type="ECO:0000313" key="4">
    <source>
        <dbReference type="Proteomes" id="UP000007148"/>
    </source>
</evidence>
<keyword evidence="1" id="KW-0812">Transmembrane</keyword>
<accession>G4TV49</accession>
<sequence length="334" mass="37434">MLPFSSIVLALTCLFATLPATAKLDVKNKPQIRVTTSFTNFNARIMDHWGGGGGATWTISNDSAHPFVSRQFGGGKRRDIRGSKTFGSGYPWDSDDASTLNGRGFPFGVWPLWWGNDFMGTDEYNSTMDTIRPGGQLVTAEVKLTDPKWYRGSTKDETYYVLGDVQSVTFIMISFVNWCHTTPAWPRKFDPLAANTPIRLENVIQYYRASSFALASTLYNNTFARTTSANSTGSSPLPQQVDRSEFRKCVDGVIANALPIMNKPPRIIKPSLKWGLIFGLNGIPILVLAFYTVTLSYGLLILIWRHVKVFLWGRTLTPNEKEQREAELDYEAYP</sequence>
<dbReference type="InParanoid" id="G4TV49"/>
<evidence type="ECO:0000313" key="3">
    <source>
        <dbReference type="EMBL" id="CCA75192.1"/>
    </source>
</evidence>
<dbReference type="AlphaFoldDB" id="G4TV49"/>
<reference evidence="3 4" key="1">
    <citation type="journal article" date="2011" name="PLoS Pathog.">
        <title>Endophytic Life Strategies Decoded by Genome and Transcriptome Analyses of the Mutualistic Root Symbiont Piriformospora indica.</title>
        <authorList>
            <person name="Zuccaro A."/>
            <person name="Lahrmann U."/>
            <person name="Guldener U."/>
            <person name="Langen G."/>
            <person name="Pfiffi S."/>
            <person name="Biedenkopf D."/>
            <person name="Wong P."/>
            <person name="Samans B."/>
            <person name="Grimm C."/>
            <person name="Basiewicz M."/>
            <person name="Murat C."/>
            <person name="Martin F."/>
            <person name="Kogel K.H."/>
        </authorList>
    </citation>
    <scope>NUCLEOTIDE SEQUENCE [LARGE SCALE GENOMIC DNA]</scope>
    <source>
        <strain evidence="3 4">DSM 11827</strain>
    </source>
</reference>
<feature type="chain" id="PRO_5003469139" description="GH16 domain-containing protein" evidence="2">
    <location>
        <begin position="23"/>
        <end position="334"/>
    </location>
</feature>
<feature type="signal peptide" evidence="2">
    <location>
        <begin position="1"/>
        <end position="22"/>
    </location>
</feature>
<evidence type="ECO:0000256" key="2">
    <source>
        <dbReference type="SAM" id="SignalP"/>
    </source>
</evidence>
<keyword evidence="2" id="KW-0732">Signal</keyword>
<dbReference type="Proteomes" id="UP000007148">
    <property type="component" value="Unassembled WGS sequence"/>
</dbReference>
<dbReference type="HOGENOM" id="CLU_057147_0_1_1"/>
<dbReference type="OrthoDB" id="3365917at2759"/>
<evidence type="ECO:0000256" key="1">
    <source>
        <dbReference type="SAM" id="Phobius"/>
    </source>
</evidence>
<comment type="caution">
    <text evidence="3">The sequence shown here is derived from an EMBL/GenBank/DDBJ whole genome shotgun (WGS) entry which is preliminary data.</text>
</comment>
<name>G4TV49_SERID</name>
<protein>
    <recommendedName>
        <fullName evidence="5">GH16 domain-containing protein</fullName>
    </recommendedName>
</protein>
<proteinExistence type="predicted"/>
<keyword evidence="1" id="KW-1133">Transmembrane helix</keyword>
<dbReference type="OMA" id="TIAMRID"/>